<dbReference type="PATRIC" id="fig|401562.4.peg.3666"/>
<evidence type="ECO:0000256" key="3">
    <source>
        <dbReference type="SAM" id="MobiDB-lite"/>
    </source>
</evidence>
<comment type="caution">
    <text evidence="5">The sequence shown here is derived from an EMBL/GenBank/DDBJ whole genome shotgun (WGS) entry which is preliminary data.</text>
</comment>
<keyword evidence="2" id="KW-0184">Conjugation</keyword>
<feature type="compositionally biased region" description="Basic and acidic residues" evidence="3">
    <location>
        <begin position="695"/>
        <end position="712"/>
    </location>
</feature>
<accession>A0A175RHT1</accession>
<protein>
    <recommendedName>
        <fullName evidence="4">MobA/MobL protein domain-containing protein</fullName>
    </recommendedName>
</protein>
<feature type="domain" description="MobA/MobL protein" evidence="4">
    <location>
        <begin position="38"/>
        <end position="194"/>
    </location>
</feature>
<dbReference type="RefSeq" id="WP_082684714.1">
    <property type="nucleotide sequence ID" value="NZ_LDQA01000054.1"/>
</dbReference>
<evidence type="ECO:0000256" key="2">
    <source>
        <dbReference type="ARBA" id="ARBA00022971"/>
    </source>
</evidence>
<keyword evidence="6" id="KW-1185">Reference proteome</keyword>
<feature type="compositionally biased region" description="Low complexity" evidence="3">
    <location>
        <begin position="621"/>
        <end position="638"/>
    </location>
</feature>
<feature type="compositionally biased region" description="Pro residues" evidence="3">
    <location>
        <begin position="501"/>
        <end position="515"/>
    </location>
</feature>
<name>A0A175RHT1_9HYPH</name>
<dbReference type="InterPro" id="IPR005053">
    <property type="entry name" value="MobA_MobL"/>
</dbReference>
<dbReference type="Gene3D" id="3.30.930.30">
    <property type="match status" value="1"/>
</dbReference>
<dbReference type="EMBL" id="LDQA01000054">
    <property type="protein sequence ID" value="KTR03357.1"/>
    <property type="molecule type" value="Genomic_DNA"/>
</dbReference>
<dbReference type="AlphaFoldDB" id="A0A175RHT1"/>
<reference evidence="5 6" key="1">
    <citation type="journal article" date="2016" name="Front. Microbiol.">
        <title>Genomic Resource of Rice Seed Associated Bacteria.</title>
        <authorList>
            <person name="Midha S."/>
            <person name="Bansal K."/>
            <person name="Sharma S."/>
            <person name="Kumar N."/>
            <person name="Patil P.P."/>
            <person name="Chaudhry V."/>
            <person name="Patil P.B."/>
        </authorList>
    </citation>
    <scope>NUCLEOTIDE SEQUENCE [LARGE SCALE GENOMIC DNA]</scope>
    <source>
        <strain evidence="5 6">NS365</strain>
    </source>
</reference>
<feature type="compositionally biased region" description="Basic and acidic residues" evidence="3">
    <location>
        <begin position="733"/>
        <end position="759"/>
    </location>
</feature>
<feature type="compositionally biased region" description="Low complexity" evidence="3">
    <location>
        <begin position="716"/>
        <end position="730"/>
    </location>
</feature>
<evidence type="ECO:0000259" key="4">
    <source>
        <dbReference type="Pfam" id="PF03389"/>
    </source>
</evidence>
<feature type="region of interest" description="Disordered" evidence="3">
    <location>
        <begin position="351"/>
        <end position="378"/>
    </location>
</feature>
<evidence type="ECO:0000313" key="5">
    <source>
        <dbReference type="EMBL" id="KTR03357.1"/>
    </source>
</evidence>
<feature type="compositionally biased region" description="Basic and acidic residues" evidence="3">
    <location>
        <begin position="351"/>
        <end position="376"/>
    </location>
</feature>
<comment type="similarity">
    <text evidence="1">Belongs to the MobA/MobL family.</text>
</comment>
<proteinExistence type="inferred from homology"/>
<evidence type="ECO:0000256" key="1">
    <source>
        <dbReference type="ARBA" id="ARBA00010873"/>
    </source>
</evidence>
<feature type="compositionally biased region" description="Basic and acidic residues" evidence="3">
    <location>
        <begin position="556"/>
        <end position="571"/>
    </location>
</feature>
<feature type="region of interest" description="Disordered" evidence="3">
    <location>
        <begin position="496"/>
        <end position="771"/>
    </location>
</feature>
<dbReference type="Pfam" id="PF03389">
    <property type="entry name" value="MobA_MobL"/>
    <property type="match status" value="1"/>
</dbReference>
<feature type="compositionally biased region" description="Pro residues" evidence="3">
    <location>
        <begin position="596"/>
        <end position="606"/>
    </location>
</feature>
<evidence type="ECO:0000313" key="6">
    <source>
        <dbReference type="Proteomes" id="UP000078529"/>
    </source>
</evidence>
<feature type="compositionally biased region" description="Basic and acidic residues" evidence="3">
    <location>
        <begin position="184"/>
        <end position="202"/>
    </location>
</feature>
<feature type="region of interest" description="Disordered" evidence="3">
    <location>
        <begin position="159"/>
        <end position="233"/>
    </location>
</feature>
<feature type="compositionally biased region" description="Basic and acidic residues" evidence="3">
    <location>
        <begin position="159"/>
        <end position="171"/>
    </location>
</feature>
<dbReference type="Proteomes" id="UP000078529">
    <property type="component" value="Unassembled WGS sequence"/>
</dbReference>
<sequence>MAIYSLHHEPIGKTTQARPYTASAHIRYISRKSALSHFMAERLPENPGRAANHFREIEDRDRANARVLDKVMVALPRELNDAQRVQLVRDFARTVTQGRAGWLAAFHTKGKDENNPHAHIVFRDRDHETGKRVAQLSEKGSTERLRELWEAHANEALERAGRGERVDRRSLSDQGEGRAPTIHEGPKSRAMDAKGKPAESRQRTRRNGPGARSRERTVDYPAIDGNNSRPGYNRAIRAPENETDFWHAIDADRQFREFAERGFASDARRYPLAPAAAKGLFPGDVPEPGLRIGRAPELSAHGALFGGSIFEPTPDRVAGGTPSEIVAHLIGGRPERPGQDALKERISFKHAESMGRSHEGARENAMDEQQKAEHAQQDSQIYEALKKDHADARMASQLADAYFLDVFSQAYRDPGKAYGKFHEYAKKHGLNAALQRLSDKPQAFGRRPGSILSRGGYVRGANGRRNDATNARQYLAPLAARQLEANHRERMLRNAMQQVKPPAPRKVPAPRPVPSPVYQNQRAAQMDRFQQGADRSMGQAAKQPQAPAYSAGLRPWEAKAREQAAAREASRQPRVVPPAPSRTPTPNMGQERQAPIPQPRHSPTPVPQAAAPQPHQPPAHQPQAARPIPTPQAAAPEQAAHRPPPPHPAAPRSHQPVQPSPTSPPAPPRQPQPAPQAQAPRPDQDKGAAQQRAMDQMRARREAERAREHAPTPEKPQAAAADRQQPAQAPTGKEAERQRAKDMMRNRRAQEKEKAKDGPLFEDLMGNGPFG</sequence>
<gene>
    <name evidence="5" type="ORF">NS365_18635</name>
</gene>
<dbReference type="PRINTS" id="PR01217">
    <property type="entry name" value="PRICHEXTENSN"/>
</dbReference>
<organism evidence="5 6">
    <name type="scientific">Aureimonas ureilytica</name>
    <dbReference type="NCBI Taxonomy" id="401562"/>
    <lineage>
        <taxon>Bacteria</taxon>
        <taxon>Pseudomonadati</taxon>
        <taxon>Pseudomonadota</taxon>
        <taxon>Alphaproteobacteria</taxon>
        <taxon>Hyphomicrobiales</taxon>
        <taxon>Aurantimonadaceae</taxon>
        <taxon>Aureimonas</taxon>
    </lineage>
</organism>
<feature type="compositionally biased region" description="Pro residues" evidence="3">
    <location>
        <begin position="658"/>
        <end position="674"/>
    </location>
</feature>